<dbReference type="EMBL" id="LR215973">
    <property type="protein sequence ID" value="VFA98274.1"/>
    <property type="molecule type" value="Genomic_DNA"/>
</dbReference>
<dbReference type="GO" id="GO:0005737">
    <property type="term" value="C:cytoplasm"/>
    <property type="evidence" value="ECO:0007669"/>
    <property type="project" value="TreeGrafter"/>
</dbReference>
<dbReference type="Gene3D" id="3.30.559.10">
    <property type="entry name" value="Chloramphenicol acetyltransferase-like domain"/>
    <property type="match status" value="1"/>
</dbReference>
<dbReference type="InterPro" id="IPR023213">
    <property type="entry name" value="CAT-like_dom_sf"/>
</dbReference>
<dbReference type="Pfam" id="PF00668">
    <property type="entry name" value="Condensation"/>
    <property type="match status" value="1"/>
</dbReference>
<evidence type="ECO:0000313" key="2">
    <source>
        <dbReference type="EMBL" id="VFA98274.1"/>
    </source>
</evidence>
<dbReference type="GO" id="GO:0008610">
    <property type="term" value="P:lipid biosynthetic process"/>
    <property type="evidence" value="ECO:0007669"/>
    <property type="project" value="UniProtKB-ARBA"/>
</dbReference>
<dbReference type="GO" id="GO:0043041">
    <property type="term" value="P:amino acid activation for nonribosomal peptide biosynthetic process"/>
    <property type="evidence" value="ECO:0007669"/>
    <property type="project" value="TreeGrafter"/>
</dbReference>
<dbReference type="AlphaFoldDB" id="A0A4U8W1L1"/>
<dbReference type="GO" id="GO:0044550">
    <property type="term" value="P:secondary metabolite biosynthetic process"/>
    <property type="evidence" value="ECO:0007669"/>
    <property type="project" value="TreeGrafter"/>
</dbReference>
<feature type="domain" description="Condensation" evidence="1">
    <location>
        <begin position="29"/>
        <end position="373"/>
    </location>
</feature>
<dbReference type="Proteomes" id="UP000290439">
    <property type="component" value="Chromosome"/>
</dbReference>
<dbReference type="RefSeq" id="WP_130916939.1">
    <property type="nucleotide sequence ID" value="NZ_LR215973.1"/>
</dbReference>
<organism evidence="2 3">
    <name type="scientific">Nocardia cyriacigeorgica</name>
    <dbReference type="NCBI Taxonomy" id="135487"/>
    <lineage>
        <taxon>Bacteria</taxon>
        <taxon>Bacillati</taxon>
        <taxon>Actinomycetota</taxon>
        <taxon>Actinomycetes</taxon>
        <taxon>Mycobacteriales</taxon>
        <taxon>Nocardiaceae</taxon>
        <taxon>Nocardia</taxon>
    </lineage>
</organism>
<protein>
    <submittedName>
        <fullName evidence="2">Trehalose-2-sulfate acyltransferase papA2</fullName>
        <ecNumber evidence="2">2.3.1.-</ecNumber>
    </submittedName>
</protein>
<dbReference type="InterPro" id="IPR001242">
    <property type="entry name" value="Condensation_dom"/>
</dbReference>
<dbReference type="PANTHER" id="PTHR45527:SF1">
    <property type="entry name" value="FATTY ACID SYNTHASE"/>
    <property type="match status" value="1"/>
</dbReference>
<name>A0A4U8W1L1_9NOCA</name>
<evidence type="ECO:0000313" key="3">
    <source>
        <dbReference type="Proteomes" id="UP000290439"/>
    </source>
</evidence>
<dbReference type="PANTHER" id="PTHR45527">
    <property type="entry name" value="NONRIBOSOMAL PEPTIDE SYNTHETASE"/>
    <property type="match status" value="1"/>
</dbReference>
<proteinExistence type="predicted"/>
<dbReference type="GO" id="GO:0016746">
    <property type="term" value="F:acyltransferase activity"/>
    <property type="evidence" value="ECO:0007669"/>
    <property type="project" value="UniProtKB-KW"/>
</dbReference>
<evidence type="ECO:0000259" key="1">
    <source>
        <dbReference type="Pfam" id="PF00668"/>
    </source>
</evidence>
<accession>A0A4U8W1L1</accession>
<reference evidence="2 3" key="1">
    <citation type="submission" date="2019-02" db="EMBL/GenBank/DDBJ databases">
        <authorList>
            <consortium name="Pathogen Informatics"/>
        </authorList>
    </citation>
    <scope>NUCLEOTIDE SEQUENCE [LARGE SCALE GENOMIC DNA]</scope>
    <source>
        <strain evidence="2 3">3012STDY6756504</strain>
    </source>
</reference>
<keyword evidence="2" id="KW-0808">Transferase</keyword>
<keyword evidence="2" id="KW-0012">Acyltransferase</keyword>
<gene>
    <name evidence="2" type="primary">papA2</name>
    <name evidence="2" type="ORF">NCTC10797_02041</name>
</gene>
<dbReference type="Gene3D" id="3.30.559.30">
    <property type="entry name" value="Nonribosomal peptide synthetase, condensation domain"/>
    <property type="match status" value="1"/>
</dbReference>
<sequence length="459" mass="50023">MRLLFLDQFPAAPGTLLEWVADAGAAVAEHIPATSNQTIHLSGSGPTSWLAGTFEVPGRIDGEALEAAFARWLPRHDALHCYFDRADGARPVATRLVPDNDIRLTPRPPAAADSTAELRELLASRLDEACDPFGFAPYFLGSISRDDISTVMVGFDHAVCDAWSIAIAVVELDVLYRAAQEGDLDTVARDLPQPGSFLTYATRESALTRAGVRPLVAAWQEFLAASGHDLPHFPLDLGLTADARAPFQGDVRTILDAIDTGRLHRRARGEGYSLFAALLAALAHAVAELGGPEATDLVFPMHTRHEPRHHSTVGWLVSNAPARIPVRADFTSTALAADAAIRAGRRLARVPAIHVLDELGERLRRTRRDLFSVSYTDYRYLPGGSRSDLPHAGPRNPAQISRALPLDDVQMWFTRTDDGLGLRIRYPGTPTARQLLPRFLDRLATILGEATRPIEPALH</sequence>
<dbReference type="EC" id="2.3.1.-" evidence="2"/>
<dbReference type="SUPFAM" id="SSF52777">
    <property type="entry name" value="CoA-dependent acyltransferases"/>
    <property type="match status" value="2"/>
</dbReference>
<dbReference type="GO" id="GO:0031177">
    <property type="term" value="F:phosphopantetheine binding"/>
    <property type="evidence" value="ECO:0007669"/>
    <property type="project" value="TreeGrafter"/>
</dbReference>